<name>A0A8J3N1V0_9CHLR</name>
<organism evidence="1 2">
    <name type="scientific">Reticulibacter mediterranei</name>
    <dbReference type="NCBI Taxonomy" id="2778369"/>
    <lineage>
        <taxon>Bacteria</taxon>
        <taxon>Bacillati</taxon>
        <taxon>Chloroflexota</taxon>
        <taxon>Ktedonobacteria</taxon>
        <taxon>Ktedonobacterales</taxon>
        <taxon>Reticulibacteraceae</taxon>
        <taxon>Reticulibacter</taxon>
    </lineage>
</organism>
<dbReference type="AlphaFoldDB" id="A0A8J3N1V0"/>
<keyword evidence="2" id="KW-1185">Reference proteome</keyword>
<proteinExistence type="predicted"/>
<evidence type="ECO:0000313" key="1">
    <source>
        <dbReference type="EMBL" id="GHO91667.1"/>
    </source>
</evidence>
<gene>
    <name evidence="1" type="ORF">KSF_017150</name>
</gene>
<dbReference type="RefSeq" id="WP_220202548.1">
    <property type="nucleotide sequence ID" value="NZ_BNJK01000001.1"/>
</dbReference>
<dbReference type="Proteomes" id="UP000597444">
    <property type="component" value="Unassembled WGS sequence"/>
</dbReference>
<dbReference type="EMBL" id="BNJK01000001">
    <property type="protein sequence ID" value="GHO91667.1"/>
    <property type="molecule type" value="Genomic_DNA"/>
</dbReference>
<accession>A0A8J3N1V0</accession>
<evidence type="ECO:0000313" key="2">
    <source>
        <dbReference type="Proteomes" id="UP000597444"/>
    </source>
</evidence>
<reference evidence="1" key="1">
    <citation type="submission" date="2020-10" db="EMBL/GenBank/DDBJ databases">
        <title>Taxonomic study of unclassified bacteria belonging to the class Ktedonobacteria.</title>
        <authorList>
            <person name="Yabe S."/>
            <person name="Wang C.M."/>
            <person name="Zheng Y."/>
            <person name="Sakai Y."/>
            <person name="Cavaletti L."/>
            <person name="Monciardini P."/>
            <person name="Donadio S."/>
        </authorList>
    </citation>
    <scope>NUCLEOTIDE SEQUENCE</scope>
    <source>
        <strain evidence="1">ID150040</strain>
    </source>
</reference>
<protein>
    <submittedName>
        <fullName evidence="1">Uncharacterized protein</fullName>
    </submittedName>
</protein>
<sequence length="92" mass="10549">MHDVTIGPFAITFTPDGVEFNTAHQDTATKLSYTECYELFRALYMRRDTIYKYTHRENLTEPQKADGQATYTENQGSFAVASWETETEPNKG</sequence>
<comment type="caution">
    <text evidence="1">The sequence shown here is derived from an EMBL/GenBank/DDBJ whole genome shotgun (WGS) entry which is preliminary data.</text>
</comment>